<feature type="binding site" evidence="11">
    <location>
        <position position="188"/>
    </location>
    <ligand>
        <name>substrate</name>
    </ligand>
</feature>
<dbReference type="EMBL" id="JACJJQ010000029">
    <property type="protein sequence ID" value="MBM6754425.1"/>
    <property type="molecule type" value="Genomic_DNA"/>
</dbReference>
<gene>
    <name evidence="11 12" type="primary">thiM</name>
    <name evidence="12" type="ORF">H5993_06615</name>
</gene>
<evidence type="ECO:0000256" key="4">
    <source>
        <dbReference type="ARBA" id="ARBA00022679"/>
    </source>
</evidence>
<organism evidence="12 13">
    <name type="scientific">Limosilactobacillus alvi</name>
    <dbReference type="NCBI Taxonomy" id="990412"/>
    <lineage>
        <taxon>Bacteria</taxon>
        <taxon>Bacillati</taxon>
        <taxon>Bacillota</taxon>
        <taxon>Bacilli</taxon>
        <taxon>Lactobacillales</taxon>
        <taxon>Lactobacillaceae</taxon>
        <taxon>Limosilactobacillus</taxon>
    </lineage>
</organism>
<keyword evidence="4 11" id="KW-0808">Transferase</keyword>
<proteinExistence type="inferred from homology"/>
<dbReference type="InterPro" id="IPR029056">
    <property type="entry name" value="Ribokinase-like"/>
</dbReference>
<evidence type="ECO:0000256" key="2">
    <source>
        <dbReference type="ARBA" id="ARBA00001946"/>
    </source>
</evidence>
<name>A0ABS2EQC5_9LACO</name>
<dbReference type="HAMAP" id="MF_00228">
    <property type="entry name" value="Thz_kinase"/>
    <property type="match status" value="1"/>
</dbReference>
<comment type="cofactor">
    <cofactor evidence="2 11">
        <name>Mg(2+)</name>
        <dbReference type="ChEBI" id="CHEBI:18420"/>
    </cofactor>
</comment>
<dbReference type="NCBIfam" id="NF006830">
    <property type="entry name" value="PRK09355.1"/>
    <property type="match status" value="1"/>
</dbReference>
<dbReference type="PIRSF" id="PIRSF000513">
    <property type="entry name" value="Thz_kinase"/>
    <property type="match status" value="1"/>
</dbReference>
<comment type="function">
    <text evidence="11">Catalyzes the phosphorylation of the hydroxyl group of 4-methyl-5-beta-hydroxyethylthiazole (THZ).</text>
</comment>
<dbReference type="Gene3D" id="3.40.1190.20">
    <property type="match status" value="1"/>
</dbReference>
<evidence type="ECO:0000256" key="9">
    <source>
        <dbReference type="ARBA" id="ARBA00022842"/>
    </source>
</evidence>
<dbReference type="PRINTS" id="PR01099">
    <property type="entry name" value="HYETHTZKNASE"/>
</dbReference>
<keyword evidence="7 11" id="KW-0418">Kinase</keyword>
<keyword evidence="6 11" id="KW-0547">Nucleotide-binding</keyword>
<keyword evidence="13" id="KW-1185">Reference proteome</keyword>
<keyword evidence="9 11" id="KW-0460">Magnesium</keyword>
<comment type="catalytic activity">
    <reaction evidence="1 11">
        <text>5-(2-hydroxyethyl)-4-methylthiazole + ATP = 4-methyl-5-(2-phosphooxyethyl)-thiazole + ADP + H(+)</text>
        <dbReference type="Rhea" id="RHEA:24212"/>
        <dbReference type="ChEBI" id="CHEBI:15378"/>
        <dbReference type="ChEBI" id="CHEBI:17957"/>
        <dbReference type="ChEBI" id="CHEBI:30616"/>
        <dbReference type="ChEBI" id="CHEBI:58296"/>
        <dbReference type="ChEBI" id="CHEBI:456216"/>
        <dbReference type="EC" id="2.7.1.50"/>
    </reaction>
</comment>
<feature type="binding site" evidence="11">
    <location>
        <position position="116"/>
    </location>
    <ligand>
        <name>ATP</name>
        <dbReference type="ChEBI" id="CHEBI:30616"/>
    </ligand>
</feature>
<dbReference type="RefSeq" id="WP_204776726.1">
    <property type="nucleotide sequence ID" value="NZ_JACJJQ010000029.1"/>
</dbReference>
<sequence length="254" mass="26667">MKTNLIDQIKAQRPLVLVVTNFITAGAVANVLSAAGMSPMMPSDFHEATELTQLADAVTINIGSVDSDQAALIDAVMATATQLSKPIVLDPVAVSASQARQSLVQSILKKGVTLIRGNASEIAYLAGIQSQARGIDAGDENNPAYLAQLCAQKQHCLVVLSGPIDYVSDGKTTVECTMGSPMMPKIVGTGDMLSAFLSGCLSLPISQFEAVKFGTEYFGQVGQRADTGKLGDWSANFLTILDQANSKSWKGVGK</sequence>
<keyword evidence="8 11" id="KW-0067">ATP-binding</keyword>
<comment type="similarity">
    <text evidence="11">Belongs to the Thz kinase family.</text>
</comment>
<dbReference type="EC" id="2.7.1.50" evidence="11"/>
<evidence type="ECO:0000313" key="12">
    <source>
        <dbReference type="EMBL" id="MBM6754425.1"/>
    </source>
</evidence>
<feature type="binding site" evidence="11">
    <location>
        <position position="161"/>
    </location>
    <ligand>
        <name>ATP</name>
        <dbReference type="ChEBI" id="CHEBI:30616"/>
    </ligand>
</feature>
<dbReference type="GO" id="GO:0004417">
    <property type="term" value="F:hydroxyethylthiazole kinase activity"/>
    <property type="evidence" value="ECO:0007669"/>
    <property type="project" value="UniProtKB-EC"/>
</dbReference>
<evidence type="ECO:0000256" key="7">
    <source>
        <dbReference type="ARBA" id="ARBA00022777"/>
    </source>
</evidence>
<keyword evidence="5 11" id="KW-0479">Metal-binding</keyword>
<evidence type="ECO:0000256" key="1">
    <source>
        <dbReference type="ARBA" id="ARBA00001771"/>
    </source>
</evidence>
<evidence type="ECO:0000256" key="6">
    <source>
        <dbReference type="ARBA" id="ARBA00022741"/>
    </source>
</evidence>
<feature type="binding site" evidence="11">
    <location>
        <position position="41"/>
    </location>
    <ligand>
        <name>substrate</name>
    </ligand>
</feature>
<dbReference type="InterPro" id="IPR000417">
    <property type="entry name" value="Hyethyz_kinase"/>
</dbReference>
<evidence type="ECO:0000256" key="5">
    <source>
        <dbReference type="ARBA" id="ARBA00022723"/>
    </source>
</evidence>
<dbReference type="CDD" id="cd01170">
    <property type="entry name" value="THZ_kinase"/>
    <property type="match status" value="1"/>
</dbReference>
<evidence type="ECO:0000256" key="11">
    <source>
        <dbReference type="HAMAP-Rule" id="MF_00228"/>
    </source>
</evidence>
<evidence type="ECO:0000256" key="8">
    <source>
        <dbReference type="ARBA" id="ARBA00022840"/>
    </source>
</evidence>
<dbReference type="Proteomes" id="UP000776629">
    <property type="component" value="Unassembled WGS sequence"/>
</dbReference>
<protein>
    <recommendedName>
        <fullName evidence="11">Hydroxyethylthiazole kinase</fullName>
        <ecNumber evidence="11">2.7.1.50</ecNumber>
    </recommendedName>
    <alternativeName>
        <fullName evidence="11">4-methyl-5-beta-hydroxyethylthiazole kinase</fullName>
        <shortName evidence="11">TH kinase</shortName>
        <shortName evidence="11">Thz kinase</shortName>
    </alternativeName>
</protein>
<evidence type="ECO:0000256" key="10">
    <source>
        <dbReference type="ARBA" id="ARBA00022977"/>
    </source>
</evidence>
<comment type="pathway">
    <text evidence="3 11">Cofactor biosynthesis; thiamine diphosphate biosynthesis; 4-methyl-5-(2-phosphoethyl)-thiazole from 5-(2-hydroxyethyl)-4-methylthiazole: step 1/1.</text>
</comment>
<evidence type="ECO:0000256" key="3">
    <source>
        <dbReference type="ARBA" id="ARBA00004868"/>
    </source>
</evidence>
<reference evidence="12 13" key="1">
    <citation type="journal article" date="2021" name="Sci. Rep.">
        <title>The distribution of antibiotic resistance genes in chicken gut microbiota commensals.</title>
        <authorList>
            <person name="Juricova H."/>
            <person name="Matiasovicova J."/>
            <person name="Kubasova T."/>
            <person name="Cejkova D."/>
            <person name="Rychlik I."/>
        </authorList>
    </citation>
    <scope>NUCLEOTIDE SEQUENCE [LARGE SCALE GENOMIC DNA]</scope>
    <source>
        <strain evidence="12 13">An810</strain>
    </source>
</reference>
<evidence type="ECO:0000313" key="13">
    <source>
        <dbReference type="Proteomes" id="UP000776629"/>
    </source>
</evidence>
<accession>A0ABS2EQC5</accession>
<dbReference type="Pfam" id="PF02110">
    <property type="entry name" value="HK"/>
    <property type="match status" value="1"/>
</dbReference>
<dbReference type="SUPFAM" id="SSF53613">
    <property type="entry name" value="Ribokinase-like"/>
    <property type="match status" value="1"/>
</dbReference>
<keyword evidence="10 11" id="KW-0784">Thiamine biosynthesis</keyword>
<comment type="caution">
    <text evidence="12">The sequence shown here is derived from an EMBL/GenBank/DDBJ whole genome shotgun (WGS) entry which is preliminary data.</text>
</comment>